<evidence type="ECO:0000259" key="2">
    <source>
        <dbReference type="Pfam" id="PF13439"/>
    </source>
</evidence>
<dbReference type="RefSeq" id="WP_086637334.1">
    <property type="nucleotide sequence ID" value="NZ_MRZU01000003.1"/>
</dbReference>
<keyword evidence="3" id="KW-0808">Transferase</keyword>
<comment type="caution">
    <text evidence="3">The sequence shown here is derived from an EMBL/GenBank/DDBJ whole genome shotgun (WGS) entry which is preliminary data.</text>
</comment>
<dbReference type="AlphaFoldDB" id="A0A1Y3GIQ5"/>
<sequence length="380" mass="43870">MDTIVLSLKLDKLGGAERVVIQECNFLNENGHNVYLLTSKISSKVLEDYDLSSDVKVICLNGDSIIRHSLHIRSILRDIQPDFVNIHYKEAEFYLAQLGFSEKPKIYIQVHGSPFWFKNNSNLAPHLKKEEVNTILKEKHMEFQKNIPKSPSVHLLKVYLHEFFKEKAYKSANIVFATTPQVKHEIKALYGIDSKVIYEGISNSWINQKPIKINLTDHEYSILTVSRLDERKRIDILINAMKEVDIDAELIIVGKGEDKDRLKKIVKKQNLEKKVRFEGYIPDEKLPNYYASADLFATTGWISYGLTPLEAYLMNTKVLISEDVGAKYVLDGLNGVKVIKNKENISDKIEELLVTKVENFDTHKIPRWNQYCNKKFKKVI</sequence>
<name>A0A1Y3GIQ5_9EURY</name>
<dbReference type="InterPro" id="IPR001296">
    <property type="entry name" value="Glyco_trans_1"/>
</dbReference>
<accession>A0A1Y3GIQ5</accession>
<dbReference type="Pfam" id="PF13439">
    <property type="entry name" value="Glyco_transf_4"/>
    <property type="match status" value="1"/>
</dbReference>
<protein>
    <submittedName>
        <fullName evidence="3">Glycosyltransferase, AglL family</fullName>
    </submittedName>
</protein>
<evidence type="ECO:0000313" key="4">
    <source>
        <dbReference type="Proteomes" id="UP000195137"/>
    </source>
</evidence>
<proteinExistence type="predicted"/>
<dbReference type="CDD" id="cd03801">
    <property type="entry name" value="GT4_PimA-like"/>
    <property type="match status" value="1"/>
</dbReference>
<dbReference type="EMBL" id="MRZU01000003">
    <property type="protein sequence ID" value="OUJ19315.1"/>
    <property type="molecule type" value="Genomic_DNA"/>
</dbReference>
<dbReference type="InterPro" id="IPR028098">
    <property type="entry name" value="Glyco_trans_4-like_N"/>
</dbReference>
<dbReference type="Pfam" id="PF00534">
    <property type="entry name" value="Glycos_transf_1"/>
    <property type="match status" value="1"/>
</dbReference>
<evidence type="ECO:0000313" key="3">
    <source>
        <dbReference type="EMBL" id="OUJ19315.1"/>
    </source>
</evidence>
<feature type="domain" description="Glycosyl transferase family 1" evidence="1">
    <location>
        <begin position="212"/>
        <end position="353"/>
    </location>
</feature>
<evidence type="ECO:0000259" key="1">
    <source>
        <dbReference type="Pfam" id="PF00534"/>
    </source>
</evidence>
<dbReference type="Gene3D" id="3.40.50.2000">
    <property type="entry name" value="Glycogen Phosphorylase B"/>
    <property type="match status" value="2"/>
</dbReference>
<reference evidence="3 4" key="1">
    <citation type="submission" date="2016-12" db="EMBL/GenBank/DDBJ databases">
        <title>Discovery of methanogenic haloarchaea.</title>
        <authorList>
            <person name="Sorokin D.Y."/>
            <person name="Makarova K.S."/>
            <person name="Abbas B."/>
            <person name="Ferrer M."/>
            <person name="Golyshin P.N."/>
        </authorList>
    </citation>
    <scope>NUCLEOTIDE SEQUENCE [LARGE SCALE GENOMIC DNA]</scope>
    <source>
        <strain evidence="3">AMET1</strain>
    </source>
</reference>
<gene>
    <name evidence="3" type="ORF">AMET1_0970</name>
</gene>
<dbReference type="GO" id="GO:0016757">
    <property type="term" value="F:glycosyltransferase activity"/>
    <property type="evidence" value="ECO:0007669"/>
    <property type="project" value="InterPro"/>
</dbReference>
<dbReference type="OrthoDB" id="131038at2157"/>
<organism evidence="3 4">
    <name type="scientific">Methanonatronarchaeum thermophilum</name>
    <dbReference type="NCBI Taxonomy" id="1927129"/>
    <lineage>
        <taxon>Archaea</taxon>
        <taxon>Methanobacteriati</taxon>
        <taxon>Methanobacteriota</taxon>
        <taxon>Methanonatronarchaeia</taxon>
        <taxon>Methanonatronarchaeales</taxon>
        <taxon>Methanonatronarchaeaceae</taxon>
        <taxon>Methanonatronarchaeum</taxon>
    </lineage>
</organism>
<feature type="domain" description="Glycosyltransferase subfamily 4-like N-terminal" evidence="2">
    <location>
        <begin position="14"/>
        <end position="201"/>
    </location>
</feature>
<keyword evidence="4" id="KW-1185">Reference proteome</keyword>
<dbReference type="Proteomes" id="UP000195137">
    <property type="component" value="Unassembled WGS sequence"/>
</dbReference>
<dbReference type="SUPFAM" id="SSF53756">
    <property type="entry name" value="UDP-Glycosyltransferase/glycogen phosphorylase"/>
    <property type="match status" value="1"/>
</dbReference>
<dbReference type="PANTHER" id="PTHR12526">
    <property type="entry name" value="GLYCOSYLTRANSFERASE"/>
    <property type="match status" value="1"/>
</dbReference>